<feature type="region of interest" description="Disordered" evidence="1">
    <location>
        <begin position="22"/>
        <end position="86"/>
    </location>
</feature>
<reference evidence="4" key="1">
    <citation type="submission" date="2016-10" db="EMBL/GenBank/DDBJ databases">
        <authorList>
            <person name="Varghese N."/>
            <person name="Submissions S."/>
        </authorList>
    </citation>
    <scope>NUCLEOTIDE SEQUENCE [LARGE SCALE GENOMIC DNA]</scope>
    <source>
        <strain evidence="4">DSM 17101</strain>
    </source>
</reference>
<sequence length="237" mass="24335">MKQLVASALMLLSPVLVMAQDAGAPTPAKPAPKAAAKAAPAKDSKEAKKPAAKSTQSAKAAPAKDARKPVQVAKAHPQSSRAQLKSATNQVASGLIAAEAALSPAELEIAQRVHTGHIPCELGASVNIEADPKSPGYFEVAGKNFHYRMTPVATSTGAVRLEDQKAGAVWIQISNKSMLMNQKLGQRLADECMSPQQVAVSETIRKNPQPSLLDAPAPAPAAAAAPAAAPAAEAPAR</sequence>
<feature type="compositionally biased region" description="Low complexity" evidence="1">
    <location>
        <begin position="220"/>
        <end position="237"/>
    </location>
</feature>
<name>A0A1H0QVW6_9BURK</name>
<evidence type="ECO:0000256" key="1">
    <source>
        <dbReference type="SAM" id="MobiDB-lite"/>
    </source>
</evidence>
<proteinExistence type="predicted"/>
<dbReference type="Proteomes" id="UP000199317">
    <property type="component" value="Unassembled WGS sequence"/>
</dbReference>
<keyword evidence="4" id="KW-1185">Reference proteome</keyword>
<evidence type="ECO:0000256" key="2">
    <source>
        <dbReference type="SAM" id="SignalP"/>
    </source>
</evidence>
<gene>
    <name evidence="3" type="ORF">SAMN04489708_10920</name>
</gene>
<feature type="region of interest" description="Disordered" evidence="1">
    <location>
        <begin position="203"/>
        <end position="237"/>
    </location>
</feature>
<feature type="compositionally biased region" description="Polar residues" evidence="1">
    <location>
        <begin position="77"/>
        <end position="86"/>
    </location>
</feature>
<dbReference type="EMBL" id="FNJL01000009">
    <property type="protein sequence ID" value="SDP21275.1"/>
    <property type="molecule type" value="Genomic_DNA"/>
</dbReference>
<feature type="compositionally biased region" description="Basic and acidic residues" evidence="1">
    <location>
        <begin position="40"/>
        <end position="49"/>
    </location>
</feature>
<evidence type="ECO:0000313" key="4">
    <source>
        <dbReference type="Proteomes" id="UP000199317"/>
    </source>
</evidence>
<organism evidence="3 4">
    <name type="scientific">Paracidovorax cattleyae</name>
    <dbReference type="NCBI Taxonomy" id="80868"/>
    <lineage>
        <taxon>Bacteria</taxon>
        <taxon>Pseudomonadati</taxon>
        <taxon>Pseudomonadota</taxon>
        <taxon>Betaproteobacteria</taxon>
        <taxon>Burkholderiales</taxon>
        <taxon>Comamonadaceae</taxon>
        <taxon>Paracidovorax</taxon>
    </lineage>
</organism>
<feature type="chain" id="PRO_5011546827" evidence="2">
    <location>
        <begin position="20"/>
        <end position="237"/>
    </location>
</feature>
<accession>A0A1H0QVW6</accession>
<dbReference type="RefSeq" id="WP_092833843.1">
    <property type="nucleotide sequence ID" value="NZ_CP028290.1"/>
</dbReference>
<keyword evidence="2" id="KW-0732">Signal</keyword>
<dbReference type="OrthoDB" id="5297272at2"/>
<feature type="signal peptide" evidence="2">
    <location>
        <begin position="1"/>
        <end position="19"/>
    </location>
</feature>
<dbReference type="AlphaFoldDB" id="A0A1H0QVW6"/>
<protein>
    <submittedName>
        <fullName evidence="3">Uncharacterized protein</fullName>
    </submittedName>
</protein>
<feature type="compositionally biased region" description="Low complexity" evidence="1">
    <location>
        <begin position="22"/>
        <end position="39"/>
    </location>
</feature>
<evidence type="ECO:0000313" key="3">
    <source>
        <dbReference type="EMBL" id="SDP21275.1"/>
    </source>
</evidence>